<evidence type="ECO:0000256" key="11">
    <source>
        <dbReference type="ARBA" id="ARBA00022833"/>
    </source>
</evidence>
<dbReference type="PRINTS" id="PR00756">
    <property type="entry name" value="ALADIPTASE"/>
</dbReference>
<evidence type="ECO:0000256" key="14">
    <source>
        <dbReference type="ARBA" id="ARBA00023049"/>
    </source>
</evidence>
<evidence type="ECO:0000256" key="2">
    <source>
        <dbReference type="ARBA" id="ARBA00004609"/>
    </source>
</evidence>
<evidence type="ECO:0000256" key="15">
    <source>
        <dbReference type="ARBA" id="ARBA00023136"/>
    </source>
</evidence>
<dbReference type="VEuPathDB" id="VectorBase:ACON2_030414"/>
<dbReference type="GO" id="GO:0005737">
    <property type="term" value="C:cytoplasm"/>
    <property type="evidence" value="ECO:0007669"/>
    <property type="project" value="TreeGrafter"/>
</dbReference>
<keyword evidence="12" id="KW-0735">Signal-anchor</keyword>
<feature type="domain" description="Aminopeptidase N-like N-terminal" evidence="24">
    <location>
        <begin position="46"/>
        <end position="233"/>
    </location>
</feature>
<feature type="domain" description="Aminopeptidase N-like N-terminal" evidence="24">
    <location>
        <begin position="431"/>
        <end position="616"/>
    </location>
</feature>
<dbReference type="GO" id="GO:0005615">
    <property type="term" value="C:extracellular space"/>
    <property type="evidence" value="ECO:0007669"/>
    <property type="project" value="TreeGrafter"/>
</dbReference>
<protein>
    <recommendedName>
        <fullName evidence="21">Aminopeptidase</fullName>
        <ecNumber evidence="21">3.4.11.-</ecNumber>
    </recommendedName>
</protein>
<keyword evidence="11 19" id="KW-0862">Zinc</keyword>
<evidence type="ECO:0000256" key="9">
    <source>
        <dbReference type="ARBA" id="ARBA00022729"/>
    </source>
</evidence>
<dbReference type="InterPro" id="IPR050344">
    <property type="entry name" value="Peptidase_M1_aminopeptidases"/>
</dbReference>
<evidence type="ECO:0000256" key="18">
    <source>
        <dbReference type="PIRSR" id="PIRSR634016-1"/>
    </source>
</evidence>
<dbReference type="GO" id="GO:0042277">
    <property type="term" value="F:peptide binding"/>
    <property type="evidence" value="ECO:0007669"/>
    <property type="project" value="TreeGrafter"/>
</dbReference>
<dbReference type="InterPro" id="IPR027268">
    <property type="entry name" value="Peptidase_M4/M1_CTD_sf"/>
</dbReference>
<dbReference type="EC" id="3.4.11.-" evidence="21"/>
<evidence type="ECO:0000256" key="20">
    <source>
        <dbReference type="PIRSR" id="PIRSR634016-4"/>
    </source>
</evidence>
<evidence type="ECO:0000259" key="24">
    <source>
        <dbReference type="Pfam" id="PF17900"/>
    </source>
</evidence>
<keyword evidence="13" id="KW-1133">Transmembrane helix</keyword>
<feature type="binding site" evidence="19">
    <location>
        <position position="724"/>
    </location>
    <ligand>
        <name>Zn(2+)</name>
        <dbReference type="ChEBI" id="CHEBI:29105"/>
        <note>catalytic</note>
    </ligand>
</feature>
<feature type="site" description="Transition state stabilizer" evidence="20">
    <location>
        <position position="806"/>
    </location>
</feature>
<feature type="binding site" evidence="19">
    <location>
        <position position="720"/>
    </location>
    <ligand>
        <name>Zn(2+)</name>
        <dbReference type="ChEBI" id="CHEBI:29105"/>
        <note>catalytic</note>
    </ligand>
</feature>
<keyword evidence="8 19" id="KW-0479">Metal-binding</keyword>
<dbReference type="GO" id="GO:0043171">
    <property type="term" value="P:peptide catabolic process"/>
    <property type="evidence" value="ECO:0007669"/>
    <property type="project" value="TreeGrafter"/>
</dbReference>
<evidence type="ECO:0000256" key="1">
    <source>
        <dbReference type="ARBA" id="ARBA00004606"/>
    </source>
</evidence>
<dbReference type="CDD" id="cd09601">
    <property type="entry name" value="M1_APN-Q_like"/>
    <property type="match status" value="2"/>
</dbReference>
<feature type="binding site" evidence="19">
    <location>
        <position position="743"/>
    </location>
    <ligand>
        <name>Zn(2+)</name>
        <dbReference type="ChEBI" id="CHEBI:29105"/>
        <note>catalytic</note>
    </ligand>
</feature>
<evidence type="ECO:0000256" key="19">
    <source>
        <dbReference type="PIRSR" id="PIRSR634016-3"/>
    </source>
</evidence>
<keyword evidence="16" id="KW-0325">Glycoprotein</keyword>
<dbReference type="AlphaFoldDB" id="A0A8W7PBX7"/>
<feature type="domain" description="Peptidase M1 membrane alanine aminopeptidase" evidence="23">
    <location>
        <begin position="648"/>
        <end position="869"/>
    </location>
</feature>
<evidence type="ECO:0000256" key="10">
    <source>
        <dbReference type="ARBA" id="ARBA00022801"/>
    </source>
</evidence>
<evidence type="ECO:0000256" key="16">
    <source>
        <dbReference type="ARBA" id="ARBA00023180"/>
    </source>
</evidence>
<evidence type="ECO:0000256" key="22">
    <source>
        <dbReference type="SAM" id="SignalP"/>
    </source>
</evidence>
<dbReference type="FunFam" id="1.10.390.10:FF:000032">
    <property type="entry name" value="Aminopeptidase"/>
    <property type="match status" value="1"/>
</dbReference>
<keyword evidence="5" id="KW-0336">GPI-anchor</keyword>
<comment type="cofactor">
    <cofactor evidence="19 21">
        <name>Zn(2+)</name>
        <dbReference type="ChEBI" id="CHEBI:29105"/>
    </cofactor>
    <text evidence="19 21">Binds 1 zinc ion per subunit.</text>
</comment>
<dbReference type="FunFam" id="2.60.40.1730:FF:000013">
    <property type="entry name" value="Aminopeptidase"/>
    <property type="match status" value="1"/>
</dbReference>
<dbReference type="Gene3D" id="2.60.40.1730">
    <property type="entry name" value="tricorn interacting facor f3 domain"/>
    <property type="match status" value="2"/>
</dbReference>
<dbReference type="GO" id="GO:0070006">
    <property type="term" value="F:metalloaminopeptidase activity"/>
    <property type="evidence" value="ECO:0007669"/>
    <property type="project" value="TreeGrafter"/>
</dbReference>
<dbReference type="InterPro" id="IPR014782">
    <property type="entry name" value="Peptidase_M1_dom"/>
</dbReference>
<evidence type="ECO:0000256" key="13">
    <source>
        <dbReference type="ARBA" id="ARBA00022989"/>
    </source>
</evidence>
<dbReference type="FunFam" id="2.60.40.1730:FF:000012">
    <property type="entry name" value="Aminopeptidase N"/>
    <property type="match status" value="1"/>
</dbReference>
<evidence type="ECO:0000256" key="7">
    <source>
        <dbReference type="ARBA" id="ARBA00022692"/>
    </source>
</evidence>
<dbReference type="SUPFAM" id="SSF63737">
    <property type="entry name" value="Leukotriene A4 hydrolase N-terminal domain"/>
    <property type="match status" value="2"/>
</dbReference>
<comment type="subcellular location">
    <subcellularLocation>
        <location evidence="2">Cell membrane</location>
        <topology evidence="2">Lipid-anchor</topology>
        <topology evidence="2">GPI-anchor</topology>
    </subcellularLocation>
    <subcellularLocation>
        <location evidence="1">Membrane</location>
        <topology evidence="1">Single-pass type II membrane protein</topology>
    </subcellularLocation>
</comment>
<dbReference type="GO" id="GO:0006508">
    <property type="term" value="P:proteolysis"/>
    <property type="evidence" value="ECO:0007669"/>
    <property type="project" value="UniProtKB-KW"/>
</dbReference>
<evidence type="ECO:0000259" key="23">
    <source>
        <dbReference type="Pfam" id="PF01433"/>
    </source>
</evidence>
<dbReference type="Pfam" id="PF01433">
    <property type="entry name" value="Peptidase_M1"/>
    <property type="match status" value="2"/>
</dbReference>
<keyword evidence="15" id="KW-0472">Membrane</keyword>
<evidence type="ECO:0000313" key="25">
    <source>
        <dbReference type="EnsemblMetazoa" id="ACOM028804-PA.1"/>
    </source>
</evidence>
<dbReference type="Proteomes" id="UP000075882">
    <property type="component" value="Unassembled WGS sequence"/>
</dbReference>
<keyword evidence="6 21" id="KW-0645">Protease</keyword>
<dbReference type="InterPro" id="IPR034016">
    <property type="entry name" value="M1_APN-typ"/>
</dbReference>
<accession>A0A8W7PBX7</accession>
<dbReference type="GO" id="GO:0098552">
    <property type="term" value="C:side of membrane"/>
    <property type="evidence" value="ECO:0007669"/>
    <property type="project" value="UniProtKB-KW"/>
</dbReference>
<evidence type="ECO:0000256" key="8">
    <source>
        <dbReference type="ARBA" id="ARBA00022723"/>
    </source>
</evidence>
<dbReference type="EnsemblMetazoa" id="ACOM028804-RA">
    <property type="protein sequence ID" value="ACOM028804-PA.1"/>
    <property type="gene ID" value="ACOM028804"/>
</dbReference>
<keyword evidence="21" id="KW-0031">Aminopeptidase</keyword>
<dbReference type="PANTHER" id="PTHR11533:SF290">
    <property type="entry name" value="AMINOPEPTIDASE"/>
    <property type="match status" value="1"/>
</dbReference>
<organism evidence="25">
    <name type="scientific">Anopheles coluzzii</name>
    <name type="common">African malaria mosquito</name>
    <dbReference type="NCBI Taxonomy" id="1518534"/>
    <lineage>
        <taxon>Eukaryota</taxon>
        <taxon>Metazoa</taxon>
        <taxon>Ecdysozoa</taxon>
        <taxon>Arthropoda</taxon>
        <taxon>Hexapoda</taxon>
        <taxon>Insecta</taxon>
        <taxon>Pterygota</taxon>
        <taxon>Neoptera</taxon>
        <taxon>Endopterygota</taxon>
        <taxon>Diptera</taxon>
        <taxon>Nematocera</taxon>
        <taxon>Culicoidea</taxon>
        <taxon>Culicidae</taxon>
        <taxon>Anophelinae</taxon>
        <taxon>Anopheles</taxon>
    </lineage>
</organism>
<keyword evidence="9 22" id="KW-0732">Signal</keyword>
<feature type="domain" description="Peptidase M1 membrane alanine aminopeptidase" evidence="23">
    <location>
        <begin position="265"/>
        <end position="375"/>
    </location>
</feature>
<dbReference type="SUPFAM" id="SSF55486">
    <property type="entry name" value="Metalloproteases ('zincins'), catalytic domain"/>
    <property type="match status" value="2"/>
</dbReference>
<dbReference type="PANTHER" id="PTHR11533">
    <property type="entry name" value="PROTEASE M1 ZINC METALLOPROTEASE"/>
    <property type="match status" value="1"/>
</dbReference>
<dbReference type="GO" id="GO:0008270">
    <property type="term" value="F:zinc ion binding"/>
    <property type="evidence" value="ECO:0007669"/>
    <property type="project" value="UniProtKB-UniRule"/>
</dbReference>
<name>A0A8W7PBX7_ANOCL</name>
<comment type="similarity">
    <text evidence="3 21">Belongs to the peptidase M1 family.</text>
</comment>
<dbReference type="FunFam" id="2.60.40.1910:FF:000008">
    <property type="entry name" value="Aminopeptidase"/>
    <property type="match status" value="1"/>
</dbReference>
<dbReference type="InterPro" id="IPR042097">
    <property type="entry name" value="Aminopeptidase_N-like_N_sf"/>
</dbReference>
<evidence type="ECO:0000256" key="4">
    <source>
        <dbReference type="ARBA" id="ARBA00022475"/>
    </source>
</evidence>
<dbReference type="Pfam" id="PF17900">
    <property type="entry name" value="Peptidase_M1_N"/>
    <property type="match status" value="2"/>
</dbReference>
<dbReference type="GO" id="GO:0005886">
    <property type="term" value="C:plasma membrane"/>
    <property type="evidence" value="ECO:0007669"/>
    <property type="project" value="UniProtKB-SubCell"/>
</dbReference>
<evidence type="ECO:0000256" key="12">
    <source>
        <dbReference type="ARBA" id="ARBA00022968"/>
    </source>
</evidence>
<dbReference type="VEuPathDB" id="VectorBase:ACON2_041920"/>
<evidence type="ECO:0000256" key="17">
    <source>
        <dbReference type="ARBA" id="ARBA00023288"/>
    </source>
</evidence>
<dbReference type="Gene3D" id="2.60.40.1910">
    <property type="match status" value="1"/>
</dbReference>
<keyword evidence="7" id="KW-0812">Transmembrane</keyword>
<keyword evidence="4" id="KW-1003">Cell membrane</keyword>
<feature type="chain" id="PRO_5036446907" description="Aminopeptidase" evidence="22">
    <location>
        <begin position="24"/>
        <end position="990"/>
    </location>
</feature>
<evidence type="ECO:0000256" key="21">
    <source>
        <dbReference type="RuleBase" id="RU364040"/>
    </source>
</evidence>
<reference evidence="25" key="1">
    <citation type="submission" date="2022-08" db="UniProtKB">
        <authorList>
            <consortium name="EnsemblMetazoa"/>
        </authorList>
    </citation>
    <scope>IDENTIFICATION</scope>
</reference>
<keyword evidence="17" id="KW-0449">Lipoprotein</keyword>
<keyword evidence="10 21" id="KW-0378">Hydrolase</keyword>
<evidence type="ECO:0000256" key="5">
    <source>
        <dbReference type="ARBA" id="ARBA00022622"/>
    </source>
</evidence>
<dbReference type="InterPro" id="IPR001930">
    <property type="entry name" value="Peptidase_M1"/>
</dbReference>
<proteinExistence type="inferred from homology"/>
<evidence type="ECO:0000256" key="6">
    <source>
        <dbReference type="ARBA" id="ARBA00022670"/>
    </source>
</evidence>
<evidence type="ECO:0000256" key="3">
    <source>
        <dbReference type="ARBA" id="ARBA00010136"/>
    </source>
</evidence>
<feature type="signal peptide" evidence="22">
    <location>
        <begin position="1"/>
        <end position="23"/>
    </location>
</feature>
<keyword evidence="14 21" id="KW-0482">Metalloprotease</keyword>
<dbReference type="InterPro" id="IPR045357">
    <property type="entry name" value="Aminopeptidase_N-like_N"/>
</dbReference>
<dbReference type="Gene3D" id="1.10.390.10">
    <property type="entry name" value="Neutral Protease Domain 2"/>
    <property type="match status" value="2"/>
</dbReference>
<feature type="active site" description="Proton acceptor" evidence="18">
    <location>
        <position position="721"/>
    </location>
</feature>
<sequence length="990" mass="114427">MERLQIVSVLLFVPLALYSRVDGTSLSLLQNDETTSDSYRLLAVSKPLYYDLYLDMTDANFSNYAGSVDITIKYTGNGSIFSLNSVDLAINEETLRVERMNGTKVPLESFTVSRQFEQLYFNCTEKLESGASYKVHLEFNGTIKTDIFKGVYRSSYRVDGEIKYLATTFFAATYARTVFPCYDEPGHKARFNVKIRHRSHHTALSNMPVIRSTMIDGYSETTFDTTPLMSTYLVAFVVSEMKTLSSVDELFRVYAPENKVNYTVYAHDFAVRAVRALENHFGRQNQMRKIDLVGIPDFAMGAMENWGMITFREDYLIYQDEEETTALAKQKIASVITHELVHMWFGNEVTPEWWTYVWLNEGFANFFEYYITSQSPIRYSPIKMLRTALSLAAFWLPLILASAPVEIVEKVPTSRDAHDDSRYLLPKVSEPINYNLFLDITNYDFYSYNGTVEITFRYTGDQNHFYLNSDGLVIATESIKVTGPDGTDVPVANVIYMEEFEQIYFGFRDRLQTREQYKIAISFLNNIGTELKGLYRSSYMAGNTTRYLATTHFESTYARSVFPCYDEPSYKATFNVKIRHRSEYRALSNMPAINSVTVGDYTETTFDTTPLMSTYLLAFVISDFKTLSHESDRFRVFAAESKVAHTGYALEFLGNSLRTLENFFGRQYQLPKVDLIAIPDFAMGAMENWGLITFREQYLIYEEGVTTARTKQNIADLITHELTHMWFGNEVTPEWWTYLWLSEGFARYFEYFITSQLEPTWNLWQQFIVNNVHWALSKDSHSSVRPMNYYATDPAVLNGLYDYVVYQKSASVIRMIQNVIGFDTFQQAINDYLRSRSYLTTRPQYLYTSIEKFRTVDLPASVEVIFESWANTPGYPVVTVSIDRTTRTLTASQKRFWMPNEIDTPPQNMLFYIPVNYGSNVPTSTDFEDTTPTFWLTPQDPTATVSLEAGVEWVVVNKQQTGYYRVNYDDESWHKLIEVLNSEQLRISYP</sequence>